<dbReference type="AlphaFoldDB" id="A0A9Q0G7Q3"/>
<evidence type="ECO:0000313" key="1">
    <source>
        <dbReference type="EMBL" id="KAJ4843742.1"/>
    </source>
</evidence>
<reference evidence="1" key="2">
    <citation type="journal article" date="2023" name="Plants (Basel)">
        <title>Annotation of the Turnera subulata (Passifloraceae) Draft Genome Reveals the S-Locus Evolved after the Divergence of Turneroideae from Passifloroideae in a Stepwise Manner.</title>
        <authorList>
            <person name="Henning P.M."/>
            <person name="Roalson E.H."/>
            <person name="Mir W."/>
            <person name="McCubbin A.G."/>
            <person name="Shore J.S."/>
        </authorList>
    </citation>
    <scope>NUCLEOTIDE SEQUENCE</scope>
    <source>
        <strain evidence="1">F60SS</strain>
    </source>
</reference>
<gene>
    <name evidence="1" type="ORF">Tsubulata_027836</name>
</gene>
<reference evidence="1" key="1">
    <citation type="submission" date="2022-02" db="EMBL/GenBank/DDBJ databases">
        <authorList>
            <person name="Henning P.M."/>
            <person name="McCubbin A.G."/>
            <person name="Shore J.S."/>
        </authorList>
    </citation>
    <scope>NUCLEOTIDE SEQUENCE</scope>
    <source>
        <strain evidence="1">F60SS</strain>
        <tissue evidence="1">Leaves</tissue>
    </source>
</reference>
<accession>A0A9Q0G7Q3</accession>
<evidence type="ECO:0000313" key="2">
    <source>
        <dbReference type="Proteomes" id="UP001141552"/>
    </source>
</evidence>
<sequence length="59" mass="7098">MLIMVVLYQFWEQELTLFWFMLMVELMLPGQPHTHLNSDTISAYKAMLQILIYCILLDF</sequence>
<dbReference type="EMBL" id="JAKUCV010002156">
    <property type="protein sequence ID" value="KAJ4843742.1"/>
    <property type="molecule type" value="Genomic_DNA"/>
</dbReference>
<comment type="caution">
    <text evidence="1">The sequence shown here is derived from an EMBL/GenBank/DDBJ whole genome shotgun (WGS) entry which is preliminary data.</text>
</comment>
<keyword evidence="2" id="KW-1185">Reference proteome</keyword>
<dbReference type="Proteomes" id="UP001141552">
    <property type="component" value="Unassembled WGS sequence"/>
</dbReference>
<organism evidence="1 2">
    <name type="scientific">Turnera subulata</name>
    <dbReference type="NCBI Taxonomy" id="218843"/>
    <lineage>
        <taxon>Eukaryota</taxon>
        <taxon>Viridiplantae</taxon>
        <taxon>Streptophyta</taxon>
        <taxon>Embryophyta</taxon>
        <taxon>Tracheophyta</taxon>
        <taxon>Spermatophyta</taxon>
        <taxon>Magnoliopsida</taxon>
        <taxon>eudicotyledons</taxon>
        <taxon>Gunneridae</taxon>
        <taxon>Pentapetalae</taxon>
        <taxon>rosids</taxon>
        <taxon>fabids</taxon>
        <taxon>Malpighiales</taxon>
        <taxon>Passifloraceae</taxon>
        <taxon>Turnera</taxon>
    </lineage>
</organism>
<name>A0A9Q0G7Q3_9ROSI</name>
<protein>
    <submittedName>
        <fullName evidence="1">Uncharacterized protein</fullName>
    </submittedName>
</protein>
<proteinExistence type="predicted"/>